<proteinExistence type="predicted"/>
<reference evidence="2" key="1">
    <citation type="journal article" date="2010" name="Science">
        <title>Plasticity of animal genome architecture unmasked by rapid evolution of a pelagic tunicate.</title>
        <authorList>
            <person name="Denoeud F."/>
            <person name="Henriet S."/>
            <person name="Mungpakdee S."/>
            <person name="Aury J.M."/>
            <person name="Da Silva C."/>
            <person name="Brinkmann H."/>
            <person name="Mikhaleva J."/>
            <person name="Olsen L.C."/>
            <person name="Jubin C."/>
            <person name="Canestro C."/>
            <person name="Bouquet J.M."/>
            <person name="Danks G."/>
            <person name="Poulain J."/>
            <person name="Campsteijn C."/>
            <person name="Adamski M."/>
            <person name="Cross I."/>
            <person name="Yadetie F."/>
            <person name="Muffato M."/>
            <person name="Louis A."/>
            <person name="Butcher S."/>
            <person name="Tsagkogeorga G."/>
            <person name="Konrad A."/>
            <person name="Singh S."/>
            <person name="Jensen M.F."/>
            <person name="Cong E.H."/>
            <person name="Eikeseth-Otteraa H."/>
            <person name="Noel B."/>
            <person name="Anthouard V."/>
            <person name="Porcel B.M."/>
            <person name="Kachouri-Lafond R."/>
            <person name="Nishino A."/>
            <person name="Ugolini M."/>
            <person name="Chourrout P."/>
            <person name="Nishida H."/>
            <person name="Aasland R."/>
            <person name="Huzurbazar S."/>
            <person name="Westhof E."/>
            <person name="Delsuc F."/>
            <person name="Lehrach H."/>
            <person name="Reinhardt R."/>
            <person name="Weissenbach J."/>
            <person name="Roy S.W."/>
            <person name="Artiguenave F."/>
            <person name="Postlethwait J.H."/>
            <person name="Manak J.R."/>
            <person name="Thompson E.M."/>
            <person name="Jaillon O."/>
            <person name="Du Pasquier L."/>
            <person name="Boudinot P."/>
            <person name="Liberles D.A."/>
            <person name="Volff J.N."/>
            <person name="Philippe H."/>
            <person name="Lenhard B."/>
            <person name="Roest Crollius H."/>
            <person name="Wincker P."/>
            <person name="Chourrout D."/>
        </authorList>
    </citation>
    <scope>NUCLEOTIDE SEQUENCE [LARGE SCALE GENOMIC DNA]</scope>
</reference>
<feature type="region of interest" description="Disordered" evidence="1">
    <location>
        <begin position="1"/>
        <end position="134"/>
    </location>
</feature>
<feature type="compositionally biased region" description="Basic and acidic residues" evidence="1">
    <location>
        <begin position="45"/>
        <end position="67"/>
    </location>
</feature>
<dbReference type="AlphaFoldDB" id="E4Z4F0"/>
<feature type="compositionally biased region" description="Low complexity" evidence="1">
    <location>
        <begin position="81"/>
        <end position="104"/>
    </location>
</feature>
<feature type="compositionally biased region" description="Polar residues" evidence="1">
    <location>
        <begin position="29"/>
        <end position="43"/>
    </location>
</feature>
<name>E4Z4F0_OIKDI</name>
<protein>
    <submittedName>
        <fullName evidence="2">Uncharacterized protein</fullName>
    </submittedName>
</protein>
<sequence>METESEAEMTPQRNTPKAASKKEEKENIGRSSTRIKTMNLDSSEASEKEDTPKRGRRTRLEEKKMDDSNVTVNRRKRKPASSQSSQESDTGSVSSRRSSSRISSQKTESPKKVKAPTKKQKTVAKSGTRRSIRK</sequence>
<organism evidence="2">
    <name type="scientific">Oikopleura dioica</name>
    <name type="common">Tunicate</name>
    <dbReference type="NCBI Taxonomy" id="34765"/>
    <lineage>
        <taxon>Eukaryota</taxon>
        <taxon>Metazoa</taxon>
        <taxon>Chordata</taxon>
        <taxon>Tunicata</taxon>
        <taxon>Appendicularia</taxon>
        <taxon>Copelata</taxon>
        <taxon>Oikopleuridae</taxon>
        <taxon>Oikopleura</taxon>
    </lineage>
</organism>
<dbReference type="Proteomes" id="UP000011014">
    <property type="component" value="Unassembled WGS sequence"/>
</dbReference>
<gene>
    <name evidence="2" type="ORF">GSOID_T00026280001</name>
</gene>
<evidence type="ECO:0000313" key="2">
    <source>
        <dbReference type="EMBL" id="CBY42578.1"/>
    </source>
</evidence>
<accession>E4Z4F0</accession>
<evidence type="ECO:0000256" key="1">
    <source>
        <dbReference type="SAM" id="MobiDB-lite"/>
    </source>
</evidence>
<dbReference type="EMBL" id="FN657296">
    <property type="protein sequence ID" value="CBY42578.1"/>
    <property type="molecule type" value="Genomic_DNA"/>
</dbReference>
<feature type="compositionally biased region" description="Basic residues" evidence="1">
    <location>
        <begin position="112"/>
        <end position="134"/>
    </location>
</feature>